<dbReference type="EMBL" id="KZ826316">
    <property type="protein sequence ID" value="PYI12246.1"/>
    <property type="molecule type" value="Genomic_DNA"/>
</dbReference>
<dbReference type="Proteomes" id="UP000248423">
    <property type="component" value="Unassembled WGS sequence"/>
</dbReference>
<evidence type="ECO:0000313" key="2">
    <source>
        <dbReference type="EMBL" id="PYI12246.1"/>
    </source>
</evidence>
<sequence length="497" mass="55876">MTLTPDSYQEHHAPKPNLNTDLPGGYTVWVCFEKIIIIEETVMMATARNIRLSQADDGIVSHNVREDSARVASEVLQDDMETHHVFFNQMGFHNHIPHHVLSIYALGASPEQIRAAYDSNKSYQRPVLPVDEKVVQDMANAGTFLKCLGNEKHYSDYLAFFQKQIEGKGVEKVLQEYLFSGEEVAERMLVMLFGGIPPLSLCSKWTDISGLIHPFIHLGFGIEFNQPALVAEGLAQTAVHDEWTGPLFFWPAEKAAGGVGKPGKKSMLQILEEIRADEKLARSARWEDSGRMENGVLKRAADEMIKYAAQFTVSEEQIEEKTAEIINTVAYFASAAQRPDKQIKFDFFYLHGVTSSIFLSKIITLPFLDARTKARLLEWTGRLDLMLYVAYGTAELRLDEITNYSATKSWDTIFAYSTAQASDDGHLPKLVRALKNGEQACCPFEDRAEELGLKIKGDMWLKIANMVMDSTSGKRSLWVRGAGFDEAWKDFGGRSRL</sequence>
<reference evidence="2 3" key="1">
    <citation type="submission" date="2018-02" db="EMBL/GenBank/DDBJ databases">
        <title>The genomes of Aspergillus section Nigri reveals drivers in fungal speciation.</title>
        <authorList>
            <consortium name="DOE Joint Genome Institute"/>
            <person name="Vesth T.C."/>
            <person name="Nybo J."/>
            <person name="Theobald S."/>
            <person name="Brandl J."/>
            <person name="Frisvad J.C."/>
            <person name="Nielsen K.F."/>
            <person name="Lyhne E.K."/>
            <person name="Kogle M.E."/>
            <person name="Kuo A."/>
            <person name="Riley R."/>
            <person name="Clum A."/>
            <person name="Nolan M."/>
            <person name="Lipzen A."/>
            <person name="Salamov A."/>
            <person name="Henrissat B."/>
            <person name="Wiebenga A."/>
            <person name="De vries R.P."/>
            <person name="Grigoriev I.V."/>
            <person name="Mortensen U.H."/>
            <person name="Andersen M.R."/>
            <person name="Baker S.E."/>
        </authorList>
    </citation>
    <scope>NUCLEOTIDE SEQUENCE [LARGE SCALE GENOMIC DNA]</scope>
    <source>
        <strain evidence="2 3">CBS 121057</strain>
    </source>
</reference>
<organism evidence="2 3">
    <name type="scientific">Aspergillus sclerotiicarbonarius (strain CBS 121057 / IBT 28362)</name>
    <dbReference type="NCBI Taxonomy" id="1448318"/>
    <lineage>
        <taxon>Eukaryota</taxon>
        <taxon>Fungi</taxon>
        <taxon>Dikarya</taxon>
        <taxon>Ascomycota</taxon>
        <taxon>Pezizomycotina</taxon>
        <taxon>Eurotiomycetes</taxon>
        <taxon>Eurotiomycetidae</taxon>
        <taxon>Eurotiales</taxon>
        <taxon>Aspergillaceae</taxon>
        <taxon>Aspergillus</taxon>
        <taxon>Aspergillus subgen. Circumdati</taxon>
    </lineage>
</organism>
<dbReference type="VEuPathDB" id="FungiDB:BO78DRAFT_466136"/>
<dbReference type="PANTHER" id="PTHR35870:SF1">
    <property type="entry name" value="PROTEIN, PUTATIVE (AFU_ORTHOLOGUE AFUA_5G03330)-RELATED"/>
    <property type="match status" value="1"/>
</dbReference>
<keyword evidence="3" id="KW-1185">Reference proteome</keyword>
<dbReference type="PANTHER" id="PTHR35870">
    <property type="entry name" value="PROTEIN, PUTATIVE (AFU_ORTHOLOGUE AFUA_5G03330)-RELATED"/>
    <property type="match status" value="1"/>
</dbReference>
<keyword evidence="1" id="KW-0560">Oxidoreductase</keyword>
<dbReference type="STRING" id="1448318.A0A319EPK9"/>
<name>A0A319EPK9_ASPSB</name>
<accession>A0A319EPK9</accession>
<evidence type="ECO:0000313" key="3">
    <source>
        <dbReference type="Proteomes" id="UP000248423"/>
    </source>
</evidence>
<protein>
    <submittedName>
        <fullName evidence="2">HypA-like protein</fullName>
    </submittedName>
</protein>
<proteinExistence type="predicted"/>
<dbReference type="AlphaFoldDB" id="A0A319EPK9"/>
<dbReference type="Pfam" id="PF14027">
    <property type="entry name" value="Questin_oxidase"/>
    <property type="match status" value="1"/>
</dbReference>
<evidence type="ECO:0000256" key="1">
    <source>
        <dbReference type="ARBA" id="ARBA00023002"/>
    </source>
</evidence>
<dbReference type="GO" id="GO:0016491">
    <property type="term" value="F:oxidoreductase activity"/>
    <property type="evidence" value="ECO:0007669"/>
    <property type="project" value="UniProtKB-KW"/>
</dbReference>
<dbReference type="InterPro" id="IPR025337">
    <property type="entry name" value="Questin_oxidase-like"/>
</dbReference>
<dbReference type="OrthoDB" id="10004862at2759"/>
<gene>
    <name evidence="2" type="ORF">BO78DRAFT_466136</name>
</gene>